<proteinExistence type="predicted"/>
<accession>A2DYH9</accession>
<keyword evidence="2" id="KW-1185">Reference proteome</keyword>
<dbReference type="AlphaFoldDB" id="A2DYH9"/>
<dbReference type="RefSeq" id="XP_001326737.1">
    <property type="nucleotide sequence ID" value="XM_001326702.1"/>
</dbReference>
<sequence length="149" mass="17598">MFLFLLCQVNSFEIPPEYNKLEFAKNKKDYDVTDLSSLVDTVANEFHLERDRVEFFFGRCKWASSSKQLFSRMDMTQTDINTKFTYLGGTVIRVIKVGSIYVVRVRQITATTKYFSRPWVHLTGTQITNIFNWMYSSISNVIDYYKKYT</sequence>
<reference evidence="1" key="1">
    <citation type="submission" date="2006-10" db="EMBL/GenBank/DDBJ databases">
        <authorList>
            <person name="Amadeo P."/>
            <person name="Zhao Q."/>
            <person name="Wortman J."/>
            <person name="Fraser-Liggett C."/>
            <person name="Carlton J."/>
        </authorList>
    </citation>
    <scope>NUCLEOTIDE SEQUENCE</scope>
    <source>
        <strain evidence="1">G3</strain>
    </source>
</reference>
<dbReference type="KEGG" id="tva:4772551"/>
<dbReference type="VEuPathDB" id="TrichDB:TVAGG3_0321220"/>
<dbReference type="SMR" id="A2DYH9"/>
<dbReference type="Proteomes" id="UP000001542">
    <property type="component" value="Unassembled WGS sequence"/>
</dbReference>
<gene>
    <name evidence="1" type="ORF">TVAG_388450</name>
</gene>
<reference evidence="1" key="2">
    <citation type="journal article" date="2007" name="Science">
        <title>Draft genome sequence of the sexually transmitted pathogen Trichomonas vaginalis.</title>
        <authorList>
            <person name="Carlton J.M."/>
            <person name="Hirt R.P."/>
            <person name="Silva J.C."/>
            <person name="Delcher A.L."/>
            <person name="Schatz M."/>
            <person name="Zhao Q."/>
            <person name="Wortman J.R."/>
            <person name="Bidwell S.L."/>
            <person name="Alsmark U.C.M."/>
            <person name="Besteiro S."/>
            <person name="Sicheritz-Ponten T."/>
            <person name="Noel C.J."/>
            <person name="Dacks J.B."/>
            <person name="Foster P.G."/>
            <person name="Simillion C."/>
            <person name="Van de Peer Y."/>
            <person name="Miranda-Saavedra D."/>
            <person name="Barton G.J."/>
            <person name="Westrop G.D."/>
            <person name="Mueller S."/>
            <person name="Dessi D."/>
            <person name="Fiori P.L."/>
            <person name="Ren Q."/>
            <person name="Paulsen I."/>
            <person name="Zhang H."/>
            <person name="Bastida-Corcuera F.D."/>
            <person name="Simoes-Barbosa A."/>
            <person name="Brown M.T."/>
            <person name="Hayes R.D."/>
            <person name="Mukherjee M."/>
            <person name="Okumura C.Y."/>
            <person name="Schneider R."/>
            <person name="Smith A.J."/>
            <person name="Vanacova S."/>
            <person name="Villalvazo M."/>
            <person name="Haas B.J."/>
            <person name="Pertea M."/>
            <person name="Feldblyum T.V."/>
            <person name="Utterback T.R."/>
            <person name="Shu C.L."/>
            <person name="Osoegawa K."/>
            <person name="de Jong P.J."/>
            <person name="Hrdy I."/>
            <person name="Horvathova L."/>
            <person name="Zubacova Z."/>
            <person name="Dolezal P."/>
            <person name="Malik S.B."/>
            <person name="Logsdon J.M. Jr."/>
            <person name="Henze K."/>
            <person name="Gupta A."/>
            <person name="Wang C.C."/>
            <person name="Dunne R.L."/>
            <person name="Upcroft J.A."/>
            <person name="Upcroft P."/>
            <person name="White O."/>
            <person name="Salzberg S.L."/>
            <person name="Tang P."/>
            <person name="Chiu C.-H."/>
            <person name="Lee Y.-S."/>
            <person name="Embley T.M."/>
            <person name="Coombs G.H."/>
            <person name="Mottram J.C."/>
            <person name="Tachezy J."/>
            <person name="Fraser-Liggett C.M."/>
            <person name="Johnson P.J."/>
        </authorList>
    </citation>
    <scope>NUCLEOTIDE SEQUENCE [LARGE SCALE GENOMIC DNA]</scope>
    <source>
        <strain evidence="1">G3</strain>
    </source>
</reference>
<evidence type="ECO:0000313" key="1">
    <source>
        <dbReference type="EMBL" id="EAY14514.1"/>
    </source>
</evidence>
<protein>
    <submittedName>
        <fullName evidence="1">Uncharacterized protein</fullName>
    </submittedName>
</protein>
<dbReference type="VEuPathDB" id="TrichDB:TVAG_388450"/>
<dbReference type="InParanoid" id="A2DYH9"/>
<organism evidence="1 2">
    <name type="scientific">Trichomonas vaginalis (strain ATCC PRA-98 / G3)</name>
    <dbReference type="NCBI Taxonomy" id="412133"/>
    <lineage>
        <taxon>Eukaryota</taxon>
        <taxon>Metamonada</taxon>
        <taxon>Parabasalia</taxon>
        <taxon>Trichomonadida</taxon>
        <taxon>Trichomonadidae</taxon>
        <taxon>Trichomonas</taxon>
    </lineage>
</organism>
<name>A2DYH9_TRIV3</name>
<evidence type="ECO:0000313" key="2">
    <source>
        <dbReference type="Proteomes" id="UP000001542"/>
    </source>
</evidence>
<dbReference type="EMBL" id="DS113269">
    <property type="protein sequence ID" value="EAY14514.1"/>
    <property type="molecule type" value="Genomic_DNA"/>
</dbReference>